<proteinExistence type="predicted"/>
<feature type="compositionally biased region" description="Basic residues" evidence="1">
    <location>
        <begin position="42"/>
        <end position="54"/>
    </location>
</feature>
<dbReference type="KEGG" id="ehx:EMIHUDRAFT_456144"/>
<dbReference type="HOGENOM" id="CLU_1965368_0_0_1"/>
<feature type="region of interest" description="Disordered" evidence="1">
    <location>
        <begin position="1"/>
        <end position="114"/>
    </location>
</feature>
<feature type="compositionally biased region" description="Low complexity" evidence="1">
    <location>
        <begin position="55"/>
        <end position="86"/>
    </location>
</feature>
<evidence type="ECO:0000313" key="2">
    <source>
        <dbReference type="EnsemblProtists" id="EOD31911"/>
    </source>
</evidence>
<dbReference type="RefSeq" id="XP_005784340.1">
    <property type="nucleotide sequence ID" value="XM_005784283.1"/>
</dbReference>
<feature type="compositionally biased region" description="Basic and acidic residues" evidence="1">
    <location>
        <begin position="101"/>
        <end position="114"/>
    </location>
</feature>
<organism evidence="2 3">
    <name type="scientific">Emiliania huxleyi (strain CCMP1516)</name>
    <dbReference type="NCBI Taxonomy" id="280463"/>
    <lineage>
        <taxon>Eukaryota</taxon>
        <taxon>Haptista</taxon>
        <taxon>Haptophyta</taxon>
        <taxon>Prymnesiophyceae</taxon>
        <taxon>Isochrysidales</taxon>
        <taxon>Noelaerhabdaceae</taxon>
        <taxon>Emiliania</taxon>
    </lineage>
</organism>
<keyword evidence="3" id="KW-1185">Reference proteome</keyword>
<dbReference type="EnsemblProtists" id="EOD31911">
    <property type="protein sequence ID" value="EOD31911"/>
    <property type="gene ID" value="EMIHUDRAFT_456144"/>
</dbReference>
<evidence type="ECO:0000256" key="1">
    <source>
        <dbReference type="SAM" id="MobiDB-lite"/>
    </source>
</evidence>
<sequence length="128" mass="13728">CAPGSSSPSTARCPSPPSQSLSPSASRTGCPSTCRWAEAQRSRRRRRSRARRSTRPSSSRNTSSTTRSTTSSRATARATTRSSSRAGPTTFGSRGAGRRWGRVERGPAKRKGLIDRLRLSLGLGASRH</sequence>
<dbReference type="GeneID" id="17277177"/>
<name>A0A0D3K826_EMIH1</name>
<dbReference type="PaxDb" id="2903-EOD31911"/>
<dbReference type="AlphaFoldDB" id="A0A0D3K826"/>
<reference evidence="3" key="1">
    <citation type="journal article" date="2013" name="Nature">
        <title>Pan genome of the phytoplankton Emiliania underpins its global distribution.</title>
        <authorList>
            <person name="Read B.A."/>
            <person name="Kegel J."/>
            <person name="Klute M.J."/>
            <person name="Kuo A."/>
            <person name="Lefebvre S.C."/>
            <person name="Maumus F."/>
            <person name="Mayer C."/>
            <person name="Miller J."/>
            <person name="Monier A."/>
            <person name="Salamov A."/>
            <person name="Young J."/>
            <person name="Aguilar M."/>
            <person name="Claverie J.M."/>
            <person name="Frickenhaus S."/>
            <person name="Gonzalez K."/>
            <person name="Herman E.K."/>
            <person name="Lin Y.C."/>
            <person name="Napier J."/>
            <person name="Ogata H."/>
            <person name="Sarno A.F."/>
            <person name="Shmutz J."/>
            <person name="Schroeder D."/>
            <person name="de Vargas C."/>
            <person name="Verret F."/>
            <person name="von Dassow P."/>
            <person name="Valentin K."/>
            <person name="Van de Peer Y."/>
            <person name="Wheeler G."/>
            <person name="Dacks J.B."/>
            <person name="Delwiche C.F."/>
            <person name="Dyhrman S.T."/>
            <person name="Glockner G."/>
            <person name="John U."/>
            <person name="Richards T."/>
            <person name="Worden A.Z."/>
            <person name="Zhang X."/>
            <person name="Grigoriev I.V."/>
            <person name="Allen A.E."/>
            <person name="Bidle K."/>
            <person name="Borodovsky M."/>
            <person name="Bowler C."/>
            <person name="Brownlee C."/>
            <person name="Cock J.M."/>
            <person name="Elias M."/>
            <person name="Gladyshev V.N."/>
            <person name="Groth M."/>
            <person name="Guda C."/>
            <person name="Hadaegh A."/>
            <person name="Iglesias-Rodriguez M.D."/>
            <person name="Jenkins J."/>
            <person name="Jones B.M."/>
            <person name="Lawson T."/>
            <person name="Leese F."/>
            <person name="Lindquist E."/>
            <person name="Lobanov A."/>
            <person name="Lomsadze A."/>
            <person name="Malik S.B."/>
            <person name="Marsh M.E."/>
            <person name="Mackinder L."/>
            <person name="Mock T."/>
            <person name="Mueller-Roeber B."/>
            <person name="Pagarete A."/>
            <person name="Parker M."/>
            <person name="Probert I."/>
            <person name="Quesneville H."/>
            <person name="Raines C."/>
            <person name="Rensing S.A."/>
            <person name="Riano-Pachon D.M."/>
            <person name="Richier S."/>
            <person name="Rokitta S."/>
            <person name="Shiraiwa Y."/>
            <person name="Soanes D.M."/>
            <person name="van der Giezen M."/>
            <person name="Wahlund T.M."/>
            <person name="Williams B."/>
            <person name="Wilson W."/>
            <person name="Wolfe G."/>
            <person name="Wurch L.L."/>
        </authorList>
    </citation>
    <scope>NUCLEOTIDE SEQUENCE</scope>
</reference>
<protein>
    <submittedName>
        <fullName evidence="2">Uncharacterized protein</fullName>
    </submittedName>
</protein>
<feature type="compositionally biased region" description="Polar residues" evidence="1">
    <location>
        <begin position="1"/>
        <end position="12"/>
    </location>
</feature>
<reference evidence="2" key="2">
    <citation type="submission" date="2024-10" db="UniProtKB">
        <authorList>
            <consortium name="EnsemblProtists"/>
        </authorList>
    </citation>
    <scope>IDENTIFICATION</scope>
</reference>
<dbReference type="Proteomes" id="UP000013827">
    <property type="component" value="Unassembled WGS sequence"/>
</dbReference>
<accession>A0A0D3K826</accession>
<evidence type="ECO:0000313" key="3">
    <source>
        <dbReference type="Proteomes" id="UP000013827"/>
    </source>
</evidence>